<organism evidence="2 3">
    <name type="scientific">Candidatus Nomurabacteria bacterium GW2011_GWF1_31_48</name>
    <dbReference type="NCBI Taxonomy" id="1618767"/>
    <lineage>
        <taxon>Bacteria</taxon>
        <taxon>Candidatus Nomuraibacteriota</taxon>
    </lineage>
</organism>
<name>A0A0G0BH56_9BACT</name>
<feature type="transmembrane region" description="Helical" evidence="1">
    <location>
        <begin position="206"/>
        <end position="228"/>
    </location>
</feature>
<gene>
    <name evidence="2" type="ORF">UR19_C0003G0208</name>
</gene>
<proteinExistence type="predicted"/>
<evidence type="ECO:0008006" key="4">
    <source>
        <dbReference type="Google" id="ProtNLM"/>
    </source>
</evidence>
<dbReference type="AlphaFoldDB" id="A0A0G0BH56"/>
<evidence type="ECO:0000313" key="3">
    <source>
        <dbReference type="Proteomes" id="UP000034934"/>
    </source>
</evidence>
<accession>A0A0G0BH56</accession>
<reference evidence="2 3" key="1">
    <citation type="journal article" date="2015" name="Nature">
        <title>rRNA introns, odd ribosomes, and small enigmatic genomes across a large radiation of phyla.</title>
        <authorList>
            <person name="Brown C.T."/>
            <person name="Hug L.A."/>
            <person name="Thomas B.C."/>
            <person name="Sharon I."/>
            <person name="Castelle C.J."/>
            <person name="Singh A."/>
            <person name="Wilkins M.J."/>
            <person name="Williams K.H."/>
            <person name="Banfield J.F."/>
        </authorList>
    </citation>
    <scope>NUCLEOTIDE SEQUENCE [LARGE SCALE GENOMIC DNA]</scope>
</reference>
<comment type="caution">
    <text evidence="2">The sequence shown here is derived from an EMBL/GenBank/DDBJ whole genome shotgun (WGS) entry which is preliminary data.</text>
</comment>
<dbReference type="EMBL" id="LBOG01000003">
    <property type="protein sequence ID" value="KKP30372.1"/>
    <property type="molecule type" value="Genomic_DNA"/>
</dbReference>
<keyword evidence="1" id="KW-0812">Transmembrane</keyword>
<evidence type="ECO:0000313" key="2">
    <source>
        <dbReference type="EMBL" id="KKP30372.1"/>
    </source>
</evidence>
<evidence type="ECO:0000256" key="1">
    <source>
        <dbReference type="SAM" id="Phobius"/>
    </source>
</evidence>
<dbReference type="Proteomes" id="UP000034934">
    <property type="component" value="Unassembled WGS sequence"/>
</dbReference>
<feature type="transmembrane region" description="Helical" evidence="1">
    <location>
        <begin position="249"/>
        <end position="266"/>
    </location>
</feature>
<protein>
    <recommendedName>
        <fullName evidence="4">Transglycosylase SLT domain-containing protein</fullName>
    </recommendedName>
</protein>
<keyword evidence="1" id="KW-0472">Membrane</keyword>
<keyword evidence="1" id="KW-1133">Transmembrane helix</keyword>
<sequence>MQLNTFKKIIASTYLLIFIFSLFTPFNKTYAGEPNESTPFIIEAEQPVINGGSSRITAKIFTPVGGETISFGIVSGVLTNLRFTPEDAKCTISANTSGLTTAPRVRSCYVSFNTDGLSGDIKIEATALTTEGSEGFYTASTSLKVCDPSEKIINNVCTAPETIKDNGKGIDTNTVYTPLVSLPGLPTEFETDSSKNACPFGNYLNIMIKIIIGMAAVLAMVMITMGGVEYMSSELISGKEAGKETVKNAIFGLLIALGAYLILNTINPQLLSACLDNLPKAEITIQPLYDRGINDPKQASGESINCTPLTSGPCSVTNLTTALGVDTATATAMSKICNMESGGRPISSGTDYCKPPGKSLPFSFGLFQVNLAANGSLAGADCVGLFDRPVSSKDAIAPKYTSGFTCSLLSGKEALYNTCKARLLDPATNLNIAKKLLTANPNKGDWVGDKAACASAFK</sequence>